<evidence type="ECO:0000313" key="7">
    <source>
        <dbReference type="EMBL" id="NDK91547.1"/>
    </source>
</evidence>
<dbReference type="EMBL" id="JAADZU010000072">
    <property type="protein sequence ID" value="NDK91547.1"/>
    <property type="molecule type" value="Genomic_DNA"/>
</dbReference>
<evidence type="ECO:0000256" key="4">
    <source>
        <dbReference type="ARBA" id="ARBA00022723"/>
    </source>
</evidence>
<dbReference type="GO" id="GO:0046872">
    <property type="term" value="F:metal ion binding"/>
    <property type="evidence" value="ECO:0007669"/>
    <property type="project" value="UniProtKB-UniRule"/>
</dbReference>
<feature type="binding site" evidence="6">
    <location>
        <position position="337"/>
    </location>
    <ligand>
        <name>a divalent metal cation</name>
        <dbReference type="ChEBI" id="CHEBI:60240"/>
        <label>1</label>
    </ligand>
</feature>
<dbReference type="InterPro" id="IPR036069">
    <property type="entry name" value="DUF34/NIF3_sf"/>
</dbReference>
<name>A0A7K3LVG2_9ACTN</name>
<dbReference type="RefSeq" id="WP_059034859.1">
    <property type="nucleotide sequence ID" value="NZ_JAADZU010000072.1"/>
</dbReference>
<evidence type="ECO:0000256" key="3">
    <source>
        <dbReference type="ARBA" id="ARBA00022112"/>
    </source>
</evidence>
<protein>
    <recommendedName>
        <fullName evidence="3 5">GTP cyclohydrolase 1 type 2 homolog</fullName>
    </recommendedName>
</protein>
<dbReference type="SUPFAM" id="SSF102705">
    <property type="entry name" value="NIF3 (NGG1p interacting factor 3)-like"/>
    <property type="match status" value="1"/>
</dbReference>
<dbReference type="Proteomes" id="UP000466307">
    <property type="component" value="Unassembled WGS sequence"/>
</dbReference>
<comment type="similarity">
    <text evidence="1 5">Belongs to the GTP cyclohydrolase I type 2/NIF3 family.</text>
</comment>
<dbReference type="PIRSF" id="PIRSF037489">
    <property type="entry name" value="UCP037489_NIF3_YqfO"/>
    <property type="match status" value="1"/>
</dbReference>
<feature type="binding site" evidence="6">
    <location>
        <position position="341"/>
    </location>
    <ligand>
        <name>a divalent metal cation</name>
        <dbReference type="ChEBI" id="CHEBI:60240"/>
        <label>1</label>
    </ligand>
</feature>
<dbReference type="AlphaFoldDB" id="A0A7K3LVG2"/>
<comment type="caution">
    <text evidence="7">The sequence shown here is derived from an EMBL/GenBank/DDBJ whole genome shotgun (WGS) entry which is preliminary data.</text>
</comment>
<keyword evidence="4 5" id="KW-0479">Metal-binding</keyword>
<sequence>MTGAGSVAVSTVLDVLDAAYPPRLAESWDSVGLVCGDRTEPARRVLVCVDVTADVVDAAIAGGYGLILAHHPLLLRGVDSVAADTAKGSVLHRLIRAGISLYSAHTNADRARPGVSDALAEALGLVDLRPLEPAPAAPLDKWVVMVPEGNAEQVSEAMFAAGAGAIGDYRDCAWSVVGVGQFEAQDGANPTIGEIGVRERVDESRVEMVAARGLRPAVLAALRGAHPYEEPAFDVLELAALPTDLGLGRIGRLPVPMTLRDFVDHAAAALGGPWGVRGAGDPARIVEHVAVCGGAGDSLLSTVRGAGVDVYLTGDLRHHPVDESLRTGGPALVDAGHWATEFPWCAQAAALITEHTGLTADVHRPTTDPFVVNGAAPTA</sequence>
<evidence type="ECO:0000256" key="1">
    <source>
        <dbReference type="ARBA" id="ARBA00006964"/>
    </source>
</evidence>
<dbReference type="InterPro" id="IPR015867">
    <property type="entry name" value="N-reg_PII/ATP_PRibTrfase_C"/>
</dbReference>
<accession>A0A7K3LVG2</accession>
<dbReference type="Gene3D" id="3.40.1390.30">
    <property type="entry name" value="NIF3 (NGG1p interacting factor 3)-like"/>
    <property type="match status" value="1"/>
</dbReference>
<reference evidence="7 8" key="1">
    <citation type="submission" date="2020-01" db="EMBL/GenBank/DDBJ databases">
        <title>Investigation of new actinobacteria for the biodesulphurisation of diesel fuel.</title>
        <authorList>
            <person name="Athi Narayanan S.M."/>
        </authorList>
    </citation>
    <scope>NUCLEOTIDE SEQUENCE [LARGE SCALE GENOMIC DNA]</scope>
    <source>
        <strain evidence="7 8">213E</strain>
    </source>
</reference>
<evidence type="ECO:0000313" key="8">
    <source>
        <dbReference type="Proteomes" id="UP000466307"/>
    </source>
</evidence>
<evidence type="ECO:0000256" key="6">
    <source>
        <dbReference type="PIRSR" id="PIRSR602678-1"/>
    </source>
</evidence>
<proteinExistence type="inferred from homology"/>
<dbReference type="GO" id="GO:0005737">
    <property type="term" value="C:cytoplasm"/>
    <property type="evidence" value="ECO:0007669"/>
    <property type="project" value="TreeGrafter"/>
</dbReference>
<dbReference type="Pfam" id="PF01784">
    <property type="entry name" value="DUF34_NIF3"/>
    <property type="match status" value="1"/>
</dbReference>
<evidence type="ECO:0000256" key="5">
    <source>
        <dbReference type="PIRNR" id="PIRNR037489"/>
    </source>
</evidence>
<feature type="binding site" evidence="6">
    <location>
        <position position="70"/>
    </location>
    <ligand>
        <name>a divalent metal cation</name>
        <dbReference type="ChEBI" id="CHEBI:60240"/>
        <label>1</label>
    </ligand>
</feature>
<dbReference type="InterPro" id="IPR017221">
    <property type="entry name" value="DUF34/NIF3_bac"/>
</dbReference>
<dbReference type="PANTHER" id="PTHR13799">
    <property type="entry name" value="NGG1 INTERACTING FACTOR 3"/>
    <property type="match status" value="1"/>
</dbReference>
<feature type="binding site" evidence="6">
    <location>
        <position position="109"/>
    </location>
    <ligand>
        <name>a divalent metal cation</name>
        <dbReference type="ChEBI" id="CHEBI:60240"/>
        <label>1</label>
    </ligand>
</feature>
<gene>
    <name evidence="7" type="ORF">GYA93_18480</name>
</gene>
<keyword evidence="8" id="KW-1185">Reference proteome</keyword>
<dbReference type="PANTHER" id="PTHR13799:SF14">
    <property type="entry name" value="GTP CYCLOHYDROLASE 1 TYPE 2 HOMOLOG"/>
    <property type="match status" value="1"/>
</dbReference>
<feature type="binding site" evidence="6">
    <location>
        <position position="71"/>
    </location>
    <ligand>
        <name>a divalent metal cation</name>
        <dbReference type="ChEBI" id="CHEBI:60240"/>
        <label>1</label>
    </ligand>
</feature>
<evidence type="ECO:0000256" key="2">
    <source>
        <dbReference type="ARBA" id="ARBA00011643"/>
    </source>
</evidence>
<comment type="subunit">
    <text evidence="2">Homohexamer.</text>
</comment>
<dbReference type="Gene3D" id="3.30.70.120">
    <property type="match status" value="1"/>
</dbReference>
<dbReference type="InterPro" id="IPR002678">
    <property type="entry name" value="DUF34/NIF3"/>
</dbReference>
<dbReference type="NCBIfam" id="TIGR00486">
    <property type="entry name" value="YbgI_SA1388"/>
    <property type="match status" value="1"/>
</dbReference>
<dbReference type="FunFam" id="3.40.1390.30:FF:000001">
    <property type="entry name" value="GTP cyclohydrolase 1 type 2"/>
    <property type="match status" value="1"/>
</dbReference>
<organism evidence="7 8">
    <name type="scientific">Gordonia desulfuricans</name>
    <dbReference type="NCBI Taxonomy" id="89051"/>
    <lineage>
        <taxon>Bacteria</taxon>
        <taxon>Bacillati</taxon>
        <taxon>Actinomycetota</taxon>
        <taxon>Actinomycetes</taxon>
        <taxon>Mycobacteriales</taxon>
        <taxon>Gordoniaceae</taxon>
        <taxon>Gordonia</taxon>
    </lineage>
</organism>